<dbReference type="Pfam" id="PF01464">
    <property type="entry name" value="SLT"/>
    <property type="match status" value="1"/>
</dbReference>
<proteinExistence type="inferred from homology"/>
<keyword evidence="4" id="KW-1185">Reference proteome</keyword>
<reference evidence="4" key="1">
    <citation type="submission" date="2018-03" db="EMBL/GenBank/DDBJ databases">
        <authorList>
            <person name="Rodrigo-Torres L."/>
            <person name="Arahal R. D."/>
            <person name="Lucena T."/>
        </authorList>
    </citation>
    <scope>NUCLEOTIDE SEQUENCE [LARGE SCALE GENOMIC DNA]</scope>
    <source>
        <strain evidence="4">CECT 8871</strain>
    </source>
</reference>
<dbReference type="InterPro" id="IPR023346">
    <property type="entry name" value="Lysozyme-like_dom_sf"/>
</dbReference>
<dbReference type="EMBL" id="OMOJ01000004">
    <property type="protein sequence ID" value="SPF80599.1"/>
    <property type="molecule type" value="Genomic_DNA"/>
</dbReference>
<evidence type="ECO:0000259" key="2">
    <source>
        <dbReference type="Pfam" id="PF01464"/>
    </source>
</evidence>
<accession>A0A2R8AXK2</accession>
<comment type="similarity">
    <text evidence="1">Belongs to the virb1 family.</text>
</comment>
<dbReference type="Proteomes" id="UP000244904">
    <property type="component" value="Unassembled WGS sequence"/>
</dbReference>
<dbReference type="AlphaFoldDB" id="A0A2R8AXK2"/>
<dbReference type="SUPFAM" id="SSF53955">
    <property type="entry name" value="Lysozyme-like"/>
    <property type="match status" value="1"/>
</dbReference>
<dbReference type="Gene3D" id="1.10.530.10">
    <property type="match status" value="1"/>
</dbReference>
<protein>
    <recommendedName>
        <fullName evidence="2">Transglycosylase SLT domain-containing protein</fullName>
    </recommendedName>
</protein>
<dbReference type="InterPro" id="IPR008258">
    <property type="entry name" value="Transglycosylase_SLT_dom_1"/>
</dbReference>
<evidence type="ECO:0000313" key="3">
    <source>
        <dbReference type="EMBL" id="SPF80599.1"/>
    </source>
</evidence>
<feature type="domain" description="Transglycosylase SLT" evidence="2">
    <location>
        <begin position="101"/>
        <end position="168"/>
    </location>
</feature>
<gene>
    <name evidence="3" type="ORF">PRI8871_02409</name>
</gene>
<sequence length="257" mass="28863">MWGRIVFVFFILSLPVCHGLWIGPVSAATRELAPAVSPRPQARITTEVRPARWDHVPGSTAWSRAALKALRSHASNLPDIVPRDIETWCPAYKHAPRPEREAFWVGLLSTLSKHESTWRPNAVGGGGLWYGLLQILPSTAEYRKCRATTPSQLMNGPANLACGLRIMSVTVARDQVVSAGFRGVAADWGPFHSQRKREDMMRWMRRQDYCAGLYTSPRPVARPVIDPLVWQARHRPEALLPPRPLYATRPVARRITP</sequence>
<dbReference type="OrthoDB" id="5763339at2"/>
<evidence type="ECO:0000313" key="4">
    <source>
        <dbReference type="Proteomes" id="UP000244904"/>
    </source>
</evidence>
<name>A0A2R8AXK2_9RHOB</name>
<organism evidence="3 4">
    <name type="scientific">Pseudoprimorskyibacter insulae</name>
    <dbReference type="NCBI Taxonomy" id="1695997"/>
    <lineage>
        <taxon>Bacteria</taxon>
        <taxon>Pseudomonadati</taxon>
        <taxon>Pseudomonadota</taxon>
        <taxon>Alphaproteobacteria</taxon>
        <taxon>Rhodobacterales</taxon>
        <taxon>Paracoccaceae</taxon>
        <taxon>Pseudoprimorskyibacter</taxon>
    </lineage>
</organism>
<evidence type="ECO:0000256" key="1">
    <source>
        <dbReference type="ARBA" id="ARBA00009387"/>
    </source>
</evidence>